<accession>A0ABN6WVF6</accession>
<name>A0ABN6WVF6_9BACT</name>
<sequence length="185" mass="21755">MSLKEIRLIRMLMWILLYLVTLFLLIFLLVIPAVKSYKRVNKSYIETKAYYMNAQNGYETINDRLKVLKSKHRKVIEAFENSWNEGKFIAKAKEYFLHIELKPVDINISDTLFKIYEINAMTKMESPQNFYRFLDALPEIPFVIQADFPIAFKAHGGDQIEGVFRIRVYEEKKESNASSPSVSKR</sequence>
<keyword evidence="1" id="KW-0812">Transmembrane</keyword>
<dbReference type="RefSeq" id="WP_286337886.1">
    <property type="nucleotide sequence ID" value="NZ_AP027370.1"/>
</dbReference>
<evidence type="ECO:0000313" key="3">
    <source>
        <dbReference type="Proteomes" id="UP001321445"/>
    </source>
</evidence>
<keyword evidence="1" id="KW-1133">Transmembrane helix</keyword>
<protein>
    <submittedName>
        <fullName evidence="2">Uncharacterized protein</fullName>
    </submittedName>
</protein>
<feature type="transmembrane region" description="Helical" evidence="1">
    <location>
        <begin position="12"/>
        <end position="34"/>
    </location>
</feature>
<keyword evidence="1" id="KW-0472">Membrane</keyword>
<dbReference type="EMBL" id="AP027370">
    <property type="protein sequence ID" value="BDY12704.1"/>
    <property type="molecule type" value="Genomic_DNA"/>
</dbReference>
<gene>
    <name evidence="2" type="ORF">HCR_10160</name>
</gene>
<reference evidence="2 3" key="1">
    <citation type="submission" date="2023-03" db="EMBL/GenBank/DDBJ databases">
        <title>Description of Hydrogenimonas sp. ISO32.</title>
        <authorList>
            <person name="Mino S."/>
            <person name="Fukazawa S."/>
            <person name="Sawabe T."/>
        </authorList>
    </citation>
    <scope>NUCLEOTIDE SEQUENCE [LARGE SCALE GENOMIC DNA]</scope>
    <source>
        <strain evidence="2 3">ISO32</strain>
    </source>
</reference>
<evidence type="ECO:0000256" key="1">
    <source>
        <dbReference type="SAM" id="Phobius"/>
    </source>
</evidence>
<keyword evidence="3" id="KW-1185">Reference proteome</keyword>
<proteinExistence type="predicted"/>
<dbReference type="Proteomes" id="UP001321445">
    <property type="component" value="Chromosome"/>
</dbReference>
<evidence type="ECO:0000313" key="2">
    <source>
        <dbReference type="EMBL" id="BDY12704.1"/>
    </source>
</evidence>
<organism evidence="2 3">
    <name type="scientific">Hydrogenimonas cancrithermarum</name>
    <dbReference type="NCBI Taxonomy" id="2993563"/>
    <lineage>
        <taxon>Bacteria</taxon>
        <taxon>Pseudomonadati</taxon>
        <taxon>Campylobacterota</taxon>
        <taxon>Epsilonproteobacteria</taxon>
        <taxon>Campylobacterales</taxon>
        <taxon>Hydrogenimonadaceae</taxon>
        <taxon>Hydrogenimonas</taxon>
    </lineage>
</organism>